<organism evidence="2 3">
    <name type="scientific">Azospirillum humicireducens</name>
    <dbReference type="NCBI Taxonomy" id="1226968"/>
    <lineage>
        <taxon>Bacteria</taxon>
        <taxon>Pseudomonadati</taxon>
        <taxon>Pseudomonadota</taxon>
        <taxon>Alphaproteobacteria</taxon>
        <taxon>Rhodospirillales</taxon>
        <taxon>Azospirillaceae</taxon>
        <taxon>Azospirillum</taxon>
    </lineage>
</organism>
<feature type="transmembrane region" description="Helical" evidence="1">
    <location>
        <begin position="283"/>
        <end position="304"/>
    </location>
</feature>
<feature type="transmembrane region" description="Helical" evidence="1">
    <location>
        <begin position="320"/>
        <end position="339"/>
    </location>
</feature>
<feature type="transmembrane region" description="Helical" evidence="1">
    <location>
        <begin position="230"/>
        <end position="248"/>
    </location>
</feature>
<feature type="transmembrane region" description="Helical" evidence="1">
    <location>
        <begin position="86"/>
        <end position="106"/>
    </location>
</feature>
<proteinExistence type="predicted"/>
<evidence type="ECO:0000313" key="3">
    <source>
        <dbReference type="Proteomes" id="UP000077405"/>
    </source>
</evidence>
<dbReference type="OrthoDB" id="9775975at2"/>
<geneLocation type="plasmid" evidence="2 3">
    <name>pYZ2</name>
</geneLocation>
<protein>
    <submittedName>
        <fullName evidence="2">OpgC domain-containing protein</fullName>
    </submittedName>
</protein>
<feature type="transmembrane region" description="Helical" evidence="1">
    <location>
        <begin position="126"/>
        <end position="152"/>
    </location>
</feature>
<feature type="transmembrane region" description="Helical" evidence="1">
    <location>
        <begin position="164"/>
        <end position="181"/>
    </location>
</feature>
<keyword evidence="2" id="KW-0614">Plasmid</keyword>
<dbReference type="PANTHER" id="PTHR38592">
    <property type="entry name" value="BLL4819 PROTEIN"/>
    <property type="match status" value="1"/>
</dbReference>
<sequence length="398" mass="41981">MQQRQVRDVRLDLFKGAALLIIFINHVGENPLATVTPGRFGPSDSAEIFVFISGYAIALAYGPVLAERGFAACQRKALGRCRQLWAANIATMLVSALVVALAVHVGDLPMEASNRLESFAPLFDSPVVAMAWHLVLIYLPFALDILALYILLVAAAPLFLWSHARFGMAAVAGSVALYLLAQAAPGLMPPNLWEGSWNFSPLAWQCVFFLGTSLALVVRSGNMTLPRSRWLLAAALAVVVGMALWKGAASDLGRALVPAGLHGWLPEQTIPWADKDTLGPMRLLHFLALACAAALLVPGDAAWLRSAPARLLTACGRHSLPVFCVGVVLSIAGTAVLMAGKGTAAVLAVNLGGIALLLVLALVLERRRTRRLPAKVTAKVTAGPASPSSTAAAVPETS</sequence>
<dbReference type="InterPro" id="IPR014550">
    <property type="entry name" value="UCP028704_OpgC"/>
</dbReference>
<dbReference type="AlphaFoldDB" id="A0A2R4VRG9"/>
<dbReference type="Pfam" id="PF10129">
    <property type="entry name" value="OpgC_C"/>
    <property type="match status" value="1"/>
</dbReference>
<evidence type="ECO:0000256" key="1">
    <source>
        <dbReference type="SAM" id="Phobius"/>
    </source>
</evidence>
<dbReference type="EMBL" id="CP028903">
    <property type="protein sequence ID" value="AWB07017.1"/>
    <property type="molecule type" value="Genomic_DNA"/>
</dbReference>
<feature type="transmembrane region" description="Helical" evidence="1">
    <location>
        <begin position="48"/>
        <end position="66"/>
    </location>
</feature>
<keyword evidence="1" id="KW-0812">Transmembrane</keyword>
<dbReference type="PANTHER" id="PTHR38592:SF3">
    <property type="entry name" value="BLL4819 PROTEIN"/>
    <property type="match status" value="1"/>
</dbReference>
<gene>
    <name evidence="2" type="ORF">A6A40_18185</name>
</gene>
<reference evidence="2 3" key="1">
    <citation type="submission" date="2018-04" db="EMBL/GenBank/DDBJ databases">
        <title>Complete genome sequence of the nitrogen-fixing bacterium Azospirillum humicireducens type strain SgZ-5.</title>
        <authorList>
            <person name="Yu Z."/>
        </authorList>
    </citation>
    <scope>NUCLEOTIDE SEQUENCE [LARGE SCALE GENOMIC DNA]</scope>
    <source>
        <strain evidence="2 3">SgZ-5</strain>
        <plasmid evidence="2 3">pYZ2</plasmid>
    </source>
</reference>
<feature type="transmembrane region" description="Helical" evidence="1">
    <location>
        <begin position="201"/>
        <end position="218"/>
    </location>
</feature>
<accession>A0A2R4VRG9</accession>
<dbReference type="RefSeq" id="WP_108547315.1">
    <property type="nucleotide sequence ID" value="NZ_CP028903.1"/>
</dbReference>
<evidence type="ECO:0000313" key="2">
    <source>
        <dbReference type="EMBL" id="AWB07017.1"/>
    </source>
</evidence>
<keyword evidence="1" id="KW-1133">Transmembrane helix</keyword>
<name>A0A2R4VRG9_9PROT</name>
<dbReference type="PIRSF" id="PIRSF028704">
    <property type="entry name" value="UPC028704"/>
    <property type="match status" value="1"/>
</dbReference>
<feature type="transmembrane region" description="Helical" evidence="1">
    <location>
        <begin position="12"/>
        <end position="28"/>
    </location>
</feature>
<dbReference type="Proteomes" id="UP000077405">
    <property type="component" value="Plasmid pYZ2"/>
</dbReference>
<dbReference type="KEGG" id="ahu:A6A40_18185"/>
<feature type="transmembrane region" description="Helical" evidence="1">
    <location>
        <begin position="345"/>
        <end position="364"/>
    </location>
</feature>
<keyword evidence="1" id="KW-0472">Membrane</keyword>
<keyword evidence="3" id="KW-1185">Reference proteome</keyword>